<comment type="caution">
    <text evidence="3">The sequence shown here is derived from an EMBL/GenBank/DDBJ whole genome shotgun (WGS) entry which is preliminary data.</text>
</comment>
<dbReference type="RefSeq" id="WP_121899677.1">
    <property type="nucleotide sequence ID" value="NZ_REFW01000001.1"/>
</dbReference>
<evidence type="ECO:0000313" key="3">
    <source>
        <dbReference type="EMBL" id="RMB61129.1"/>
    </source>
</evidence>
<dbReference type="GO" id="GO:0004081">
    <property type="term" value="F:bis(5'-nucleosyl)-tetraphosphatase (asymmetrical) activity"/>
    <property type="evidence" value="ECO:0007669"/>
    <property type="project" value="TreeGrafter"/>
</dbReference>
<dbReference type="EMBL" id="REFW01000001">
    <property type="protein sequence ID" value="RMB61129.1"/>
    <property type="molecule type" value="Genomic_DNA"/>
</dbReference>
<dbReference type="Pfam" id="PF00300">
    <property type="entry name" value="His_Phos_1"/>
    <property type="match status" value="1"/>
</dbReference>
<proteinExistence type="predicted"/>
<sequence>MTRKPDVIAAGGVVLRTHHNKGQQVLLIHRESYDDWSLPKGKGLPDELLPETAIREIREETGVTACLDLRLPTQKYTVPKGLKATHYWRAHVVEQRPRKPDAEVQKVKWFSIEEALATLSYDIDRTVLTAAIELPATNVLLLVRHGKAMLRKDWTGPDQRRRLGGRGRKQAQHLMDLLDAFCIQSLVSSSATRCVQTLEPYAESRRLPIRHVDILTEEEGTEHPKRVARFMAELMAGLDRPTVVCGHRPVLPAMYEGLGMAPKPMVVAEAVALHLDATGTLIRSEVFKPKA</sequence>
<dbReference type="SUPFAM" id="SSF55811">
    <property type="entry name" value="Nudix"/>
    <property type="match status" value="1"/>
</dbReference>
<feature type="domain" description="Nudix hydrolase" evidence="2">
    <location>
        <begin position="5"/>
        <end position="131"/>
    </location>
</feature>
<dbReference type="GO" id="GO:0006167">
    <property type="term" value="P:AMP biosynthetic process"/>
    <property type="evidence" value="ECO:0007669"/>
    <property type="project" value="TreeGrafter"/>
</dbReference>
<dbReference type="InterPro" id="IPR051325">
    <property type="entry name" value="Nudix_hydrolase_domain"/>
</dbReference>
<keyword evidence="4" id="KW-1185">Reference proteome</keyword>
<dbReference type="OrthoDB" id="4287477at2"/>
<organism evidence="3 4">
    <name type="scientific">Tessaracoccus antarcticus</name>
    <dbReference type="NCBI Taxonomy" id="2479848"/>
    <lineage>
        <taxon>Bacteria</taxon>
        <taxon>Bacillati</taxon>
        <taxon>Actinomycetota</taxon>
        <taxon>Actinomycetes</taxon>
        <taxon>Propionibacteriales</taxon>
        <taxon>Propionibacteriaceae</taxon>
        <taxon>Tessaracoccus</taxon>
    </lineage>
</organism>
<dbReference type="InterPro" id="IPR020084">
    <property type="entry name" value="NUDIX_hydrolase_CS"/>
</dbReference>
<protein>
    <submittedName>
        <fullName evidence="3">NUDIX hydrolase</fullName>
    </submittedName>
</protein>
<dbReference type="PANTHER" id="PTHR21340">
    <property type="entry name" value="DIADENOSINE 5,5-P1,P4-TETRAPHOSPHATE PYROPHOSPHOHYDROLASE MUTT"/>
    <property type="match status" value="1"/>
</dbReference>
<dbReference type="InterPro" id="IPR015797">
    <property type="entry name" value="NUDIX_hydrolase-like_dom_sf"/>
</dbReference>
<dbReference type="AlphaFoldDB" id="A0A3M0GJ45"/>
<dbReference type="PROSITE" id="PS51462">
    <property type="entry name" value="NUDIX"/>
    <property type="match status" value="1"/>
</dbReference>
<dbReference type="InterPro" id="IPR013078">
    <property type="entry name" value="His_Pase_superF_clade-1"/>
</dbReference>
<dbReference type="InterPro" id="IPR029033">
    <property type="entry name" value="His_PPase_superfam"/>
</dbReference>
<dbReference type="PANTHER" id="PTHR21340:SF0">
    <property type="entry name" value="BIS(5'-NUCLEOSYL)-TETRAPHOSPHATASE [ASYMMETRICAL]"/>
    <property type="match status" value="1"/>
</dbReference>
<reference evidence="3 4" key="1">
    <citation type="submission" date="2018-10" db="EMBL/GenBank/DDBJ databases">
        <title>Tessaracoccus antarcticuss sp. nov., isolated from sediment.</title>
        <authorList>
            <person name="Zhou L.Y."/>
            <person name="Du Z.J."/>
        </authorList>
    </citation>
    <scope>NUCLEOTIDE SEQUENCE [LARGE SCALE GENOMIC DNA]</scope>
    <source>
        <strain evidence="3 4">JDX10</strain>
    </source>
</reference>
<dbReference type="SMART" id="SM00855">
    <property type="entry name" value="PGAM"/>
    <property type="match status" value="1"/>
</dbReference>
<dbReference type="GO" id="GO:0006754">
    <property type="term" value="P:ATP biosynthetic process"/>
    <property type="evidence" value="ECO:0007669"/>
    <property type="project" value="TreeGrafter"/>
</dbReference>
<dbReference type="Proteomes" id="UP000275256">
    <property type="component" value="Unassembled WGS sequence"/>
</dbReference>
<dbReference type="SUPFAM" id="SSF53254">
    <property type="entry name" value="Phosphoglycerate mutase-like"/>
    <property type="match status" value="1"/>
</dbReference>
<evidence type="ECO:0000256" key="1">
    <source>
        <dbReference type="ARBA" id="ARBA00022801"/>
    </source>
</evidence>
<gene>
    <name evidence="3" type="ORF">EAX62_00115</name>
</gene>
<dbReference type="InterPro" id="IPR000086">
    <property type="entry name" value="NUDIX_hydrolase_dom"/>
</dbReference>
<dbReference type="PROSITE" id="PS00893">
    <property type="entry name" value="NUDIX_BOX"/>
    <property type="match status" value="1"/>
</dbReference>
<dbReference type="Gene3D" id="3.40.50.1240">
    <property type="entry name" value="Phosphoglycerate mutase-like"/>
    <property type="match status" value="1"/>
</dbReference>
<keyword evidence="1 3" id="KW-0378">Hydrolase</keyword>
<accession>A0A3M0GJ45</accession>
<evidence type="ECO:0000259" key="2">
    <source>
        <dbReference type="PROSITE" id="PS51462"/>
    </source>
</evidence>
<dbReference type="Pfam" id="PF00293">
    <property type="entry name" value="NUDIX"/>
    <property type="match status" value="1"/>
</dbReference>
<name>A0A3M0GJ45_9ACTN</name>
<evidence type="ECO:0000313" key="4">
    <source>
        <dbReference type="Proteomes" id="UP000275256"/>
    </source>
</evidence>
<dbReference type="Gene3D" id="3.90.79.10">
    <property type="entry name" value="Nucleoside Triphosphate Pyrophosphohydrolase"/>
    <property type="match status" value="1"/>
</dbReference>
<dbReference type="CDD" id="cd03673">
    <property type="entry name" value="NUDIX_Ap6A_hydrolase"/>
    <property type="match status" value="1"/>
</dbReference>